<dbReference type="Proteomes" id="UP000290759">
    <property type="component" value="Unassembled WGS sequence"/>
</dbReference>
<proteinExistence type="predicted"/>
<comment type="caution">
    <text evidence="3">The sequence shown here is derived from an EMBL/GenBank/DDBJ whole genome shotgun (WGS) entry which is preliminary data.</text>
</comment>
<reference evidence="3 4" key="1">
    <citation type="submission" date="2018-12" db="EMBL/GenBank/DDBJ databases">
        <authorList>
            <person name="Grouzdev D.S."/>
            <person name="Krutkina M.S."/>
        </authorList>
    </citation>
    <scope>NUCLEOTIDE SEQUENCE [LARGE SCALE GENOMIC DNA]</scope>
    <source>
        <strain evidence="3 4">RmlP026</strain>
    </source>
</reference>
<evidence type="ECO:0000313" key="4">
    <source>
        <dbReference type="Proteomes" id="UP000290759"/>
    </source>
</evidence>
<dbReference type="SUPFAM" id="SSF160443">
    <property type="entry name" value="SMR domain-like"/>
    <property type="match status" value="1"/>
</dbReference>
<reference evidence="3 4" key="2">
    <citation type="submission" date="2019-02" db="EMBL/GenBank/DDBJ databases">
        <title>'Lichenibacterium ramalinii' gen. nov. sp. nov., 'Lichenibacterium minor' gen. nov. sp. nov.</title>
        <authorList>
            <person name="Pankratov T."/>
        </authorList>
    </citation>
    <scope>NUCLEOTIDE SEQUENCE [LARGE SCALE GENOMIC DNA]</scope>
    <source>
        <strain evidence="3 4">RmlP026</strain>
    </source>
</reference>
<feature type="region of interest" description="Disordered" evidence="1">
    <location>
        <begin position="22"/>
        <end position="61"/>
    </location>
</feature>
<keyword evidence="4" id="KW-1185">Reference proteome</keyword>
<accession>A0A4Q2U8C2</accession>
<feature type="compositionally biased region" description="Pro residues" evidence="1">
    <location>
        <begin position="30"/>
        <end position="46"/>
    </location>
</feature>
<dbReference type="PANTHER" id="PTHR35562">
    <property type="entry name" value="DNA ENDONUCLEASE SMRA-RELATED"/>
    <property type="match status" value="1"/>
</dbReference>
<sequence>MRIRRLSGAEIEIWRRVAATVTPRDGSALPEPPLGRPDAAPPPPPAADAAPRPKPRVFHAPSYVPPVSVPKPPPIGLERRYKRKVAIGRVPVEGVLDLHGMTQAQAHGALNRFLVTAQRDGSRLVIVVTGKGMRERYHRTDAVEPGVLRRAVPSWLRDGILRQIVIGFEEASIGHGGAGALYVRLRRPSATE</sequence>
<dbReference type="OrthoDB" id="7165597at2"/>
<name>A0A4Q2U8C2_9HYPH</name>
<organism evidence="3 4">
    <name type="scientific">Lichenibacterium minor</name>
    <dbReference type="NCBI Taxonomy" id="2316528"/>
    <lineage>
        <taxon>Bacteria</taxon>
        <taxon>Pseudomonadati</taxon>
        <taxon>Pseudomonadota</taxon>
        <taxon>Alphaproteobacteria</taxon>
        <taxon>Hyphomicrobiales</taxon>
        <taxon>Lichenihabitantaceae</taxon>
        <taxon>Lichenibacterium</taxon>
    </lineage>
</organism>
<dbReference type="Gene3D" id="3.30.1370.110">
    <property type="match status" value="1"/>
</dbReference>
<dbReference type="AlphaFoldDB" id="A0A4Q2U8C2"/>
<evidence type="ECO:0000256" key="1">
    <source>
        <dbReference type="SAM" id="MobiDB-lite"/>
    </source>
</evidence>
<dbReference type="RefSeq" id="WP_129224704.1">
    <property type="nucleotide sequence ID" value="NZ_QYBB01000005.1"/>
</dbReference>
<dbReference type="EMBL" id="QYBB01000005">
    <property type="protein sequence ID" value="RYC32730.1"/>
    <property type="molecule type" value="Genomic_DNA"/>
</dbReference>
<dbReference type="PROSITE" id="PS50828">
    <property type="entry name" value="SMR"/>
    <property type="match status" value="1"/>
</dbReference>
<protein>
    <submittedName>
        <fullName evidence="3">DNA mismatch repair protein MutS</fullName>
    </submittedName>
</protein>
<gene>
    <name evidence="3" type="ORF">D3273_06480</name>
</gene>
<feature type="domain" description="Smr" evidence="2">
    <location>
        <begin position="96"/>
        <end position="186"/>
    </location>
</feature>
<dbReference type="InterPro" id="IPR002625">
    <property type="entry name" value="Smr_dom"/>
</dbReference>
<dbReference type="Pfam" id="PF01713">
    <property type="entry name" value="Smr"/>
    <property type="match status" value="1"/>
</dbReference>
<dbReference type="PANTHER" id="PTHR35562:SF2">
    <property type="entry name" value="DNA ENDONUCLEASE SMRA-RELATED"/>
    <property type="match status" value="1"/>
</dbReference>
<evidence type="ECO:0000313" key="3">
    <source>
        <dbReference type="EMBL" id="RYC32730.1"/>
    </source>
</evidence>
<evidence type="ECO:0000259" key="2">
    <source>
        <dbReference type="PROSITE" id="PS50828"/>
    </source>
</evidence>
<dbReference type="InterPro" id="IPR036063">
    <property type="entry name" value="Smr_dom_sf"/>
</dbReference>